<reference evidence="1 2" key="1">
    <citation type="submission" date="2023-12" db="EMBL/GenBank/DDBJ databases">
        <title>Novel species of the genus Arcicella isolated from rivers.</title>
        <authorList>
            <person name="Lu H."/>
        </authorList>
    </citation>
    <scope>NUCLEOTIDE SEQUENCE [LARGE SCALE GENOMIC DNA]</scope>
    <source>
        <strain evidence="1 2">LMG 21963</strain>
    </source>
</reference>
<dbReference type="EMBL" id="JAYFUL010000042">
    <property type="protein sequence ID" value="MEA5260022.1"/>
    <property type="molecule type" value="Genomic_DNA"/>
</dbReference>
<dbReference type="Proteomes" id="UP001304671">
    <property type="component" value="Unassembled WGS sequence"/>
</dbReference>
<proteinExistence type="predicted"/>
<accession>A0ABU5QSE6</accession>
<sequence length="143" mass="16005">MFQCKKDVAVESVVVDTYVNVSVMKNGKDMLNPTTVGGYDLASIKLAYTDDLGNSMAISTAPLLYEVKGSVYYLRIFAGADLQKSRFIDKQNIKIVWSDNSVDLVHLNLYQSSSNYLTKSILINNKEVWNVDAKVEKNIVITK</sequence>
<evidence type="ECO:0000313" key="2">
    <source>
        <dbReference type="Proteomes" id="UP001304671"/>
    </source>
</evidence>
<comment type="caution">
    <text evidence="1">The sequence shown here is derived from an EMBL/GenBank/DDBJ whole genome shotgun (WGS) entry which is preliminary data.</text>
</comment>
<name>A0ABU5QSE6_9BACT</name>
<organism evidence="1 2">
    <name type="scientific">Arcicella aquatica</name>
    <dbReference type="NCBI Taxonomy" id="217141"/>
    <lineage>
        <taxon>Bacteria</taxon>
        <taxon>Pseudomonadati</taxon>
        <taxon>Bacteroidota</taxon>
        <taxon>Cytophagia</taxon>
        <taxon>Cytophagales</taxon>
        <taxon>Flectobacillaceae</taxon>
        <taxon>Arcicella</taxon>
    </lineage>
</organism>
<evidence type="ECO:0000313" key="1">
    <source>
        <dbReference type="EMBL" id="MEA5260022.1"/>
    </source>
</evidence>
<keyword evidence="2" id="KW-1185">Reference proteome</keyword>
<dbReference type="RefSeq" id="WP_323252153.1">
    <property type="nucleotide sequence ID" value="NZ_JAYFUL010000042.1"/>
</dbReference>
<gene>
    <name evidence="1" type="ORF">VB264_19650</name>
</gene>
<protein>
    <submittedName>
        <fullName evidence="1">Uncharacterized protein</fullName>
    </submittedName>
</protein>